<evidence type="ECO:0000313" key="2">
    <source>
        <dbReference type="Proteomes" id="UP001157502"/>
    </source>
</evidence>
<comment type="caution">
    <text evidence="1">The sequence shown here is derived from an EMBL/GenBank/DDBJ whole genome shotgun (WGS) entry which is preliminary data.</text>
</comment>
<sequence length="2249" mass="245963">MDTTSVFSDIDNEWVSVVGDSEGEEDRNDYLDRLMFADIVLPYTSHLSKLSVSDNTKDGSSPQIGVLACRRHLDHVGPSPENVVSGNAVDEKRMDKKVDQEHAGETAVSYPSSAPDTAHFSGRSNVLSPLQNVGMNTLTGCWERAATVKTVSGTRSHREGRQWISRQAAQRHPQGGGGDRSNKTGAQPKSQARQVRDKKGNKLSSGRPGTLNGVKHSSRRRSQTGTAANPMSSLNRRNKYGETLLHVAVVDGDTKVVRDMLSKGPNVNIADYAGWTALHEAVSYGHYEISRDLIKAGAQVNCAGDSGTTPLHDAAVLGHLQIAELLLMHGADPLLQNKDGQSAYSSTTDPSLIKLMEKNIVKNKRQAPSASTRGLEDLLQVSLFQNTVGPGRNLRRLAAAQADQTSADQHRNLQICATPRPVTSYTQQQINPHLSTDTSNTVLQRSHLRRTTTRAETSNTNQLCITIGAEKNMNQQSFENSINQQQETTTRSEVTELKRTTRAETSNADQQKRRTRSEVSDTELKRDTRAETSNADQQKRRTRSEASNTELKRDTRAETSNADQQKRRTRSEASNTELKRDTRAETSNADQQKRRTRSEASDTELKRDTRAETSNADQQKTRTRFEISDTELKITTRAETSNADQQKRRTRSEISPNQPIKTIRAEKCNTEEQRSTTSKDYQSPSKTGTDQQWRHTATRSGQETPIASPTRFTSSETPQQPEASPKAAVMGDKDDECNSFVGQIPSQLFSVCQDGGQSSATSVKMDQQDPGEETSNHSLLPKTFTPRNVKTHIPTKRKDIFELLMQSEPLELDSVLERAKNIQTVTSNDSGELGLKGEGAHLLLEESHLAGNRKLLTLCQSQEEMVTYPVDSCIFYTDTAKSNLQHNSTERSEETCHTEENTCPDIAVAGEGVTIHDNHLKGTHLCLNAGPGTDPIDSTSLSAALVLVDLDDTCCTLTNEFIPDQDRSQSKAAVPLQDIDGAKVCVSGTFSASSCTQREPENALLSAEDTEELCRAPQSSATTAIHLHVQKPVPVVDIRKKQIQPDVAPSSIDDQNDLSSPRTHSPSLLMMEELPLLAGMSEFTRTDNDLILKQGSNEVSKDSRVALNGVFKANLNRHTGLPLIRDSLDLETMAALAGRDKERCGQGKQYSLTYNHTRGPETSTTDTTLSHDKDDVQSLADSDCTMVSELDHTEVTDDLSQIKTRQEVVEKSPNCPDSELSIGSILVQVKGRDNQPPLVDHEAVGKSCIAEESEKNRVGSTTTNMDDSTSLLAGIEQCTAVKDLKENGPKINTKQFSLGITMDTWPSRVGQQRLSAKSSKPKTGKRQAKLLKPKPKPNSCNHFPTGAEAMSSSVGLVRGTNISLRNLRRRNELGETHLHLACKKGDLSLVKSLIEAGLSVNQSDNAGWTPLQEASAAGFEDVVRVLLQAGADCRGLEGLTSLHDAAASGQYEVVKLLLQYGSNPHDRNAVGQTAVEIASHDNIKQLLSTFQGPFVLREQLSEAPKQGCAVPSGISGACGPALESEGHNMKNPVDPTGPDWARHTSRNRDRKSARHSSVPDKVMGDRESGCRDKDIGDRESGPRDKDMGDQESMSRDMGDRESGCRDKDMGDRESGPRDKDIGDQESGCRDKDMGDQESGCRDKDMGDRESGCRDKDMGDQESMSRDMGDRESGCRDKDMGDQESGCRDKDMGDQESGPRDKDMGDQESGCRDKDMGERESGRRDKVQQPVELQSSQTFSASMKQNNAEVITKALEDVESQLEEMSTWSLAESEDKVNLQEALSEIQTVLNDVLAKQKAEKDDLTRKYRIASDLFRQGVLRVQLISLASRQKKLLAILQKHNYFKLNLRTQGHAPSQQPSTVHSQTSGQQISPSQTTTTARSLAGSEEGVSSCNGINKSSDELVGVGQTAQVAPPQIQPPTRPAAAATLTMTATAKPNISMARVTPNKFTTVDVVPPQVVPCLSVPLTTNLQTAPRHVPVSTPKARSTARSQTSPTAIPESKTDILTQHCDNSNGRNVIFPSHPRNRHRPPPKLNHSNVARCQSEPGAAIEGEESRKMTSLIQAGIMTPGEDPLQLVWKGSVHQACLLPDGSIRDTETGRVFPAPEHWVAAILGNNIPVSSTYAWDKVKYRNQPLSGYLLAKASTATASQMPARGTPACRFSTELQEVPNAAELLSESPAVLRNITRIKSIQLISDEEFVPNHIMDRYWDSLTQGDTLPADCVCACVRTGRLSRALETQRSGTGLVTESG</sequence>
<dbReference type="EMBL" id="CM055750">
    <property type="protein sequence ID" value="KAJ7993746.1"/>
    <property type="molecule type" value="Genomic_DNA"/>
</dbReference>
<proteinExistence type="predicted"/>
<accession>A0ACC2FQW4</accession>
<protein>
    <submittedName>
        <fullName evidence="1">Uncharacterized protein</fullName>
    </submittedName>
</protein>
<dbReference type="Proteomes" id="UP001157502">
    <property type="component" value="Chromosome 23"/>
</dbReference>
<organism evidence="1 2">
    <name type="scientific">Dallia pectoralis</name>
    <name type="common">Alaska blackfish</name>
    <dbReference type="NCBI Taxonomy" id="75939"/>
    <lineage>
        <taxon>Eukaryota</taxon>
        <taxon>Metazoa</taxon>
        <taxon>Chordata</taxon>
        <taxon>Craniata</taxon>
        <taxon>Vertebrata</taxon>
        <taxon>Euteleostomi</taxon>
        <taxon>Actinopterygii</taxon>
        <taxon>Neopterygii</taxon>
        <taxon>Teleostei</taxon>
        <taxon>Protacanthopterygii</taxon>
        <taxon>Esociformes</taxon>
        <taxon>Umbridae</taxon>
        <taxon>Dallia</taxon>
    </lineage>
</organism>
<name>A0ACC2FQW4_DALPE</name>
<gene>
    <name evidence="1" type="ORF">DPEC_G00257880</name>
</gene>
<keyword evidence="2" id="KW-1185">Reference proteome</keyword>
<evidence type="ECO:0000313" key="1">
    <source>
        <dbReference type="EMBL" id="KAJ7993746.1"/>
    </source>
</evidence>
<reference evidence="1" key="1">
    <citation type="submission" date="2021-05" db="EMBL/GenBank/DDBJ databases">
        <authorList>
            <person name="Pan Q."/>
            <person name="Jouanno E."/>
            <person name="Zahm M."/>
            <person name="Klopp C."/>
            <person name="Cabau C."/>
            <person name="Louis A."/>
            <person name="Berthelot C."/>
            <person name="Parey E."/>
            <person name="Roest Crollius H."/>
            <person name="Montfort J."/>
            <person name="Robinson-Rechavi M."/>
            <person name="Bouchez O."/>
            <person name="Lampietro C."/>
            <person name="Lopez Roques C."/>
            <person name="Donnadieu C."/>
            <person name="Postlethwait J."/>
            <person name="Bobe J."/>
            <person name="Dillon D."/>
            <person name="Chandos A."/>
            <person name="von Hippel F."/>
            <person name="Guiguen Y."/>
        </authorList>
    </citation>
    <scope>NUCLEOTIDE SEQUENCE</scope>
    <source>
        <strain evidence="1">YG-Jan2019</strain>
    </source>
</reference>